<dbReference type="InterPro" id="IPR011009">
    <property type="entry name" value="Kinase-like_dom_sf"/>
</dbReference>
<dbReference type="Gene3D" id="3.90.1200.10">
    <property type="match status" value="1"/>
</dbReference>
<gene>
    <name evidence="2" type="ORF">J2S57_003779</name>
</gene>
<organism evidence="2 3">
    <name type="scientific">Kineosporia succinea</name>
    <dbReference type="NCBI Taxonomy" id="84632"/>
    <lineage>
        <taxon>Bacteria</taxon>
        <taxon>Bacillati</taxon>
        <taxon>Actinomycetota</taxon>
        <taxon>Actinomycetes</taxon>
        <taxon>Kineosporiales</taxon>
        <taxon>Kineosporiaceae</taxon>
        <taxon>Kineosporia</taxon>
    </lineage>
</organism>
<feature type="domain" description="Aminoglycoside phosphotransferase" evidence="1">
    <location>
        <begin position="113"/>
        <end position="178"/>
    </location>
</feature>
<sequence>MHTRTGSVFCKGTAIDNPQAWMHRREAVLNPHVPRDLAPRLRWQVAASGWLVTGFDRAPGRHVDIAPDSADLPLLTATLTAMSTTPAPGPPVKILTAGERWGGRISPELLAGDVLVHSDVTPKNFLVDDAHGRIAVVDWCTPVRGAAWIDTALMIVRLIRAGHTPAQAEAWAAQVPAWADATPTTVTLFARGTADRIAATNAQTPAVHLRELAAAADAWARHRAAEPAHV</sequence>
<evidence type="ECO:0000259" key="1">
    <source>
        <dbReference type="Pfam" id="PF01636"/>
    </source>
</evidence>
<dbReference type="InterPro" id="IPR002575">
    <property type="entry name" value="Aminoglycoside_PTrfase"/>
</dbReference>
<dbReference type="Proteomes" id="UP001235712">
    <property type="component" value="Unassembled WGS sequence"/>
</dbReference>
<keyword evidence="3" id="KW-1185">Reference proteome</keyword>
<protein>
    <recommendedName>
        <fullName evidence="1">Aminoglycoside phosphotransferase domain-containing protein</fullName>
    </recommendedName>
</protein>
<accession>A0ABT9P765</accession>
<dbReference type="Pfam" id="PF01636">
    <property type="entry name" value="APH"/>
    <property type="match status" value="1"/>
</dbReference>
<dbReference type="SUPFAM" id="SSF56112">
    <property type="entry name" value="Protein kinase-like (PK-like)"/>
    <property type="match status" value="1"/>
</dbReference>
<name>A0ABT9P765_9ACTN</name>
<dbReference type="EMBL" id="JAUSQZ010000001">
    <property type="protein sequence ID" value="MDP9828030.1"/>
    <property type="molecule type" value="Genomic_DNA"/>
</dbReference>
<dbReference type="RefSeq" id="WP_307244791.1">
    <property type="nucleotide sequence ID" value="NZ_JAUSQZ010000001.1"/>
</dbReference>
<evidence type="ECO:0000313" key="2">
    <source>
        <dbReference type="EMBL" id="MDP9828030.1"/>
    </source>
</evidence>
<comment type="caution">
    <text evidence="2">The sequence shown here is derived from an EMBL/GenBank/DDBJ whole genome shotgun (WGS) entry which is preliminary data.</text>
</comment>
<reference evidence="2 3" key="1">
    <citation type="submission" date="2023-07" db="EMBL/GenBank/DDBJ databases">
        <title>Sequencing the genomes of 1000 actinobacteria strains.</title>
        <authorList>
            <person name="Klenk H.-P."/>
        </authorList>
    </citation>
    <scope>NUCLEOTIDE SEQUENCE [LARGE SCALE GENOMIC DNA]</scope>
    <source>
        <strain evidence="2 3">DSM 44388</strain>
    </source>
</reference>
<evidence type="ECO:0000313" key="3">
    <source>
        <dbReference type="Proteomes" id="UP001235712"/>
    </source>
</evidence>
<proteinExistence type="predicted"/>